<proteinExistence type="predicted"/>
<dbReference type="InterPro" id="IPR016032">
    <property type="entry name" value="Sig_transdc_resp-reg_C-effctor"/>
</dbReference>
<accession>A0A239ARX8</accession>
<reference evidence="2 3" key="1">
    <citation type="submission" date="2017-06" db="EMBL/GenBank/DDBJ databases">
        <authorList>
            <person name="Kim H.J."/>
            <person name="Triplett B.A."/>
        </authorList>
    </citation>
    <scope>NUCLEOTIDE SEQUENCE [LARGE SCALE GENOMIC DNA]</scope>
    <source>
        <strain evidence="2 3">DSM 25597</strain>
    </source>
</reference>
<gene>
    <name evidence="2" type="ORF">SAMN06265376_10592</name>
</gene>
<dbReference type="Proteomes" id="UP000198379">
    <property type="component" value="Unassembled WGS sequence"/>
</dbReference>
<name>A0A239ARX8_9FLAO</name>
<dbReference type="Gene3D" id="1.10.10.10">
    <property type="entry name" value="Winged helix-like DNA-binding domain superfamily/Winged helix DNA-binding domain"/>
    <property type="match status" value="1"/>
</dbReference>
<dbReference type="SUPFAM" id="SSF46894">
    <property type="entry name" value="C-terminal effector domain of the bipartite response regulators"/>
    <property type="match status" value="1"/>
</dbReference>
<evidence type="ECO:0000259" key="1">
    <source>
        <dbReference type="SMART" id="SM00421"/>
    </source>
</evidence>
<dbReference type="RefSeq" id="WP_089372350.1">
    <property type="nucleotide sequence ID" value="NZ_BMEP01000006.1"/>
</dbReference>
<dbReference type="OrthoDB" id="1523128at2"/>
<dbReference type="EMBL" id="FZNY01000005">
    <property type="protein sequence ID" value="SNR98290.1"/>
    <property type="molecule type" value="Genomic_DNA"/>
</dbReference>
<feature type="domain" description="HTH luxR-type" evidence="1">
    <location>
        <begin position="224"/>
        <end position="281"/>
    </location>
</feature>
<evidence type="ECO:0000313" key="2">
    <source>
        <dbReference type="EMBL" id="SNR98290.1"/>
    </source>
</evidence>
<dbReference type="GO" id="GO:0006355">
    <property type="term" value="P:regulation of DNA-templated transcription"/>
    <property type="evidence" value="ECO:0007669"/>
    <property type="project" value="InterPro"/>
</dbReference>
<dbReference type="InterPro" id="IPR036388">
    <property type="entry name" value="WH-like_DNA-bd_sf"/>
</dbReference>
<dbReference type="GO" id="GO:0003677">
    <property type="term" value="F:DNA binding"/>
    <property type="evidence" value="ECO:0007669"/>
    <property type="project" value="InterPro"/>
</dbReference>
<dbReference type="SMART" id="SM00421">
    <property type="entry name" value="HTH_LUXR"/>
    <property type="match status" value="1"/>
</dbReference>
<dbReference type="InterPro" id="IPR000792">
    <property type="entry name" value="Tscrpt_reg_LuxR_C"/>
</dbReference>
<keyword evidence="3" id="KW-1185">Reference proteome</keyword>
<sequence length="286" mass="33497">MEKSEYILIGSDISSSLASIIRSLKGFSHYSFITATRIPDCIHISKSLSPTLLIFYFRNTQDLIHTLYKYKDLKSIPILCLTRSHTTIDVQDIDMILFTQSYESAIRDHLLNTNVKSILNLALKIKKNTTTHRAPKIHQTSFVHENKNLARYIMELDQKATTLSKIKDRIQDIYPDVDHPVRTKLMSIVNTIKLNIKDTKHWEDFKLYFENISPQFLKKLSSKFPDLTNKDLKYCCYLKMNMSNEDITHVLGINQESVRTHKYRLKKKMTLSKNQDLRLYLRSFSN</sequence>
<dbReference type="AlphaFoldDB" id="A0A239ARX8"/>
<evidence type="ECO:0000313" key="3">
    <source>
        <dbReference type="Proteomes" id="UP000198379"/>
    </source>
</evidence>
<organism evidence="2 3">
    <name type="scientific">Dokdonia pacifica</name>
    <dbReference type="NCBI Taxonomy" id="1627892"/>
    <lineage>
        <taxon>Bacteria</taxon>
        <taxon>Pseudomonadati</taxon>
        <taxon>Bacteroidota</taxon>
        <taxon>Flavobacteriia</taxon>
        <taxon>Flavobacteriales</taxon>
        <taxon>Flavobacteriaceae</taxon>
        <taxon>Dokdonia</taxon>
    </lineage>
</organism>
<protein>
    <recommendedName>
        <fullName evidence="1">HTH luxR-type domain-containing protein</fullName>
    </recommendedName>
</protein>